<dbReference type="PANTHER" id="PTHR30298:SF0">
    <property type="entry name" value="PROTEIN YBFL-RELATED"/>
    <property type="match status" value="1"/>
</dbReference>
<reference evidence="3" key="1">
    <citation type="submission" date="2019-02" db="EMBL/GenBank/DDBJ databases">
        <authorList>
            <person name="Gruber-Vodicka R. H."/>
            <person name="Seah K. B. B."/>
        </authorList>
    </citation>
    <scope>NUCLEOTIDE SEQUENCE</scope>
    <source>
        <strain evidence="4">BECK_SA2B12</strain>
        <strain evidence="2">BECK_SA2B15</strain>
        <strain evidence="3">BECK_SA2B20</strain>
    </source>
</reference>
<evidence type="ECO:0000313" key="4">
    <source>
        <dbReference type="EMBL" id="VFK04734.1"/>
    </source>
</evidence>
<dbReference type="PANTHER" id="PTHR30298">
    <property type="entry name" value="H REPEAT-ASSOCIATED PREDICTED TRANSPOSASE"/>
    <property type="match status" value="1"/>
</dbReference>
<dbReference type="Pfam" id="PF13808">
    <property type="entry name" value="DDE_Tnp_1_assoc"/>
    <property type="match status" value="1"/>
</dbReference>
<evidence type="ECO:0000313" key="3">
    <source>
        <dbReference type="EMBL" id="VFK00790.1"/>
    </source>
</evidence>
<dbReference type="InterPro" id="IPR051698">
    <property type="entry name" value="Transposase_11-like"/>
</dbReference>
<gene>
    <name evidence="2" type="ORF">BECKH772A_GA0070896_101957</name>
    <name evidence="3" type="ORF">BECKH772B_GA0070898_102041</name>
    <name evidence="4" type="ORF">BECKH772C_GA0070978_102031</name>
</gene>
<dbReference type="AlphaFoldDB" id="A0A450V7P1"/>
<feature type="domain" description="H repeat-associated protein N-terminal" evidence="1">
    <location>
        <begin position="9"/>
        <end position="82"/>
    </location>
</feature>
<evidence type="ECO:0000259" key="1">
    <source>
        <dbReference type="Pfam" id="PF13808"/>
    </source>
</evidence>
<sequence>MSSDLVCILSTVEAPRSNKNKRYPLEEILLLCICAAISGADGWKSIAEFGRIKLNWLRGFLEFKSGIPSEDCIAWVMAQGNRMKLFSNCH</sequence>
<dbReference type="EMBL" id="CAADFI010000204">
    <property type="protein sequence ID" value="VFK00790.1"/>
    <property type="molecule type" value="Genomic_DNA"/>
</dbReference>
<dbReference type="EMBL" id="CAADFG010000195">
    <property type="protein sequence ID" value="VFK00556.1"/>
    <property type="molecule type" value="Genomic_DNA"/>
</dbReference>
<dbReference type="EMBL" id="CAADFJ010000203">
    <property type="protein sequence ID" value="VFK04734.1"/>
    <property type="molecule type" value="Genomic_DNA"/>
</dbReference>
<evidence type="ECO:0000313" key="2">
    <source>
        <dbReference type="EMBL" id="VFK00556.1"/>
    </source>
</evidence>
<protein>
    <submittedName>
        <fullName evidence="3">DDE_Tnp_1-associated</fullName>
    </submittedName>
</protein>
<organism evidence="3">
    <name type="scientific">Candidatus Kentrum eta</name>
    <dbReference type="NCBI Taxonomy" id="2126337"/>
    <lineage>
        <taxon>Bacteria</taxon>
        <taxon>Pseudomonadati</taxon>
        <taxon>Pseudomonadota</taxon>
        <taxon>Gammaproteobacteria</taxon>
        <taxon>Candidatus Kentrum</taxon>
    </lineage>
</organism>
<name>A0A450V7P1_9GAMM</name>
<accession>A0A450V7P1</accession>
<proteinExistence type="predicted"/>
<dbReference type="InterPro" id="IPR032806">
    <property type="entry name" value="YbfD_N"/>
</dbReference>